<reference evidence="2" key="1">
    <citation type="submission" date="2019-08" db="EMBL/GenBank/DDBJ databases">
        <authorList>
            <person name="Kucharzyk K."/>
            <person name="Murdoch R.W."/>
            <person name="Higgins S."/>
            <person name="Loffler F."/>
        </authorList>
    </citation>
    <scope>NUCLEOTIDE SEQUENCE</scope>
</reference>
<dbReference type="EMBL" id="VSSQ01036548">
    <property type="protein sequence ID" value="MPM89053.1"/>
    <property type="molecule type" value="Genomic_DNA"/>
</dbReference>
<name>A0A645DJP6_9ZZZZ</name>
<accession>A0A645DJP6</accession>
<proteinExistence type="predicted"/>
<dbReference type="AlphaFoldDB" id="A0A645DJP6"/>
<gene>
    <name evidence="2" type="ORF">SDC9_136161</name>
</gene>
<organism evidence="2">
    <name type="scientific">bioreactor metagenome</name>
    <dbReference type="NCBI Taxonomy" id="1076179"/>
    <lineage>
        <taxon>unclassified sequences</taxon>
        <taxon>metagenomes</taxon>
        <taxon>ecological metagenomes</taxon>
    </lineage>
</organism>
<evidence type="ECO:0000256" key="1">
    <source>
        <dbReference type="SAM" id="Phobius"/>
    </source>
</evidence>
<feature type="transmembrane region" description="Helical" evidence="1">
    <location>
        <begin position="12"/>
        <end position="33"/>
    </location>
</feature>
<sequence length="61" mass="6930">MASSITISFSRWASFAIIFLLVFDSVCVVGLCISDMRYRPFIFSFLQAYIMPSADISPFFC</sequence>
<protein>
    <submittedName>
        <fullName evidence="2">Uncharacterized protein</fullName>
    </submittedName>
</protein>
<comment type="caution">
    <text evidence="2">The sequence shown here is derived from an EMBL/GenBank/DDBJ whole genome shotgun (WGS) entry which is preliminary data.</text>
</comment>
<evidence type="ECO:0000313" key="2">
    <source>
        <dbReference type="EMBL" id="MPM89053.1"/>
    </source>
</evidence>
<keyword evidence="1" id="KW-1133">Transmembrane helix</keyword>
<keyword evidence="1" id="KW-0472">Membrane</keyword>
<keyword evidence="1" id="KW-0812">Transmembrane</keyword>